<comment type="caution">
    <text evidence="2">The sequence shown here is derived from an EMBL/GenBank/DDBJ whole genome shotgun (WGS) entry which is preliminary data.</text>
</comment>
<dbReference type="InterPro" id="IPR029044">
    <property type="entry name" value="Nucleotide-diphossugar_trans"/>
</dbReference>
<dbReference type="InterPro" id="IPR001173">
    <property type="entry name" value="Glyco_trans_2-like"/>
</dbReference>
<dbReference type="PANTHER" id="PTHR22916">
    <property type="entry name" value="GLYCOSYLTRANSFERASE"/>
    <property type="match status" value="1"/>
</dbReference>
<dbReference type="EMBL" id="JANZQH010000004">
    <property type="protein sequence ID" value="MCT2407853.1"/>
    <property type="molecule type" value="Genomic_DNA"/>
</dbReference>
<dbReference type="PANTHER" id="PTHR22916:SF3">
    <property type="entry name" value="UDP-GLCNAC:BETAGAL BETA-1,3-N-ACETYLGLUCOSAMINYLTRANSFERASE-LIKE PROTEIN 1"/>
    <property type="match status" value="1"/>
</dbReference>
<organism evidence="2 3">
    <name type="scientific">Chryseobacterium pyrolae</name>
    <dbReference type="NCBI Taxonomy" id="2987481"/>
    <lineage>
        <taxon>Bacteria</taxon>
        <taxon>Pseudomonadati</taxon>
        <taxon>Bacteroidota</taxon>
        <taxon>Flavobacteriia</taxon>
        <taxon>Flavobacteriales</taxon>
        <taxon>Weeksellaceae</taxon>
        <taxon>Chryseobacterium group</taxon>
        <taxon>Chryseobacterium</taxon>
    </lineage>
</organism>
<gene>
    <name evidence="2" type="ORF">NZD88_09915</name>
</gene>
<keyword evidence="3" id="KW-1185">Reference proteome</keyword>
<dbReference type="Gene3D" id="3.90.550.10">
    <property type="entry name" value="Spore Coat Polysaccharide Biosynthesis Protein SpsA, Chain A"/>
    <property type="match status" value="1"/>
</dbReference>
<dbReference type="SUPFAM" id="SSF53448">
    <property type="entry name" value="Nucleotide-diphospho-sugar transferases"/>
    <property type="match status" value="1"/>
</dbReference>
<evidence type="ECO:0000259" key="1">
    <source>
        <dbReference type="Pfam" id="PF00535"/>
    </source>
</evidence>
<dbReference type="Proteomes" id="UP001142057">
    <property type="component" value="Unassembled WGS sequence"/>
</dbReference>
<dbReference type="EC" id="2.4.-.-" evidence="2"/>
<name>A0ABT2IGT8_9FLAO</name>
<keyword evidence="2" id="KW-0328">Glycosyltransferase</keyword>
<dbReference type="RefSeq" id="WP_259829009.1">
    <property type="nucleotide sequence ID" value="NZ_JANZQH010000004.1"/>
</dbReference>
<proteinExistence type="predicted"/>
<dbReference type="Pfam" id="PF00535">
    <property type="entry name" value="Glycos_transf_2"/>
    <property type="match status" value="1"/>
</dbReference>
<evidence type="ECO:0000313" key="2">
    <source>
        <dbReference type="EMBL" id="MCT2407853.1"/>
    </source>
</evidence>
<protein>
    <submittedName>
        <fullName evidence="2">Glycosyltransferase</fullName>
        <ecNumber evidence="2">2.4.-.-</ecNumber>
    </submittedName>
</protein>
<dbReference type="GO" id="GO:0016757">
    <property type="term" value="F:glycosyltransferase activity"/>
    <property type="evidence" value="ECO:0007669"/>
    <property type="project" value="UniProtKB-KW"/>
</dbReference>
<evidence type="ECO:0000313" key="3">
    <source>
        <dbReference type="Proteomes" id="UP001142057"/>
    </source>
</evidence>
<reference evidence="2" key="1">
    <citation type="submission" date="2022-08" db="EMBL/GenBank/DDBJ databases">
        <title>Chryseobacterium antibioticum,isolated from the rhizosphere soil of Pyrola in Tibet.</title>
        <authorList>
            <person name="Kan Y."/>
        </authorList>
    </citation>
    <scope>NUCLEOTIDE SEQUENCE</scope>
    <source>
        <strain evidence="2">Pc2-12</strain>
    </source>
</reference>
<sequence length="280" mass="32695">MKFSILIAHYNNAVLFRDCYRSLLSQTYKNWEAVILDDASFEEEKEQIKAIIAEDKRFKFFENEKNCGVGVTKSKLIELASGDICGFVDPDDAILPGAIEKAVSVFMQKKNVALAYSRFMSCDKDLQPIAPFKSAMQVQNKDPYFFNYPIQIAHFVTFRKDIYEQTEKMNSNLKIAEDQDLYLKMYEKGNVHFIDETNYLYRTHGGGISQNDNKSKSYDYFAQVVFNAMKRRNIQSINGVKVPETYTHHEEIFKLLEYQNSISYRVLRKVKIFTQNFLTR</sequence>
<keyword evidence="2" id="KW-0808">Transferase</keyword>
<accession>A0ABT2IGT8</accession>
<feature type="domain" description="Glycosyltransferase 2-like" evidence="1">
    <location>
        <begin position="4"/>
        <end position="165"/>
    </location>
</feature>